<keyword evidence="1" id="KW-0812">Transmembrane</keyword>
<keyword evidence="3" id="KW-1185">Reference proteome</keyword>
<name>A0A9E4ZI18_9EURY</name>
<reference evidence="2" key="2">
    <citation type="submission" date="2021-04" db="EMBL/GenBank/DDBJ databases">
        <authorList>
            <person name="Dong X."/>
        </authorList>
    </citation>
    <scope>NUCLEOTIDE SEQUENCE</scope>
    <source>
        <strain evidence="2">LLY</strain>
    </source>
</reference>
<gene>
    <name evidence="2" type="ORF">KDK67_10695</name>
</gene>
<sequence length="194" mass="22171">MQRDIESASMYLNIFLFVTLVNSLLSRFAVVNFPLSPSTGVSSMYFAVTFMIVFALWYGMWGALAAYLGCIVGAGILADMPTSLNIIWSIADLWQVMIPLVAFTYFKVNIRLKTRRDFVYLLIFGVFLNNLIGAFWGSYMLAINGVVPYEENFLTFEQWFTGNVVATIVIVPFLLRYVTPYIQQTESYVEGYWK</sequence>
<proteinExistence type="predicted"/>
<dbReference type="Proteomes" id="UP001056766">
    <property type="component" value="Unassembled WGS sequence"/>
</dbReference>
<feature type="transmembrane region" description="Helical" evidence="1">
    <location>
        <begin position="64"/>
        <end position="80"/>
    </location>
</feature>
<comment type="caution">
    <text evidence="2">The sequence shown here is derived from an EMBL/GenBank/DDBJ whole genome shotgun (WGS) entry which is preliminary data.</text>
</comment>
<feature type="transmembrane region" description="Helical" evidence="1">
    <location>
        <begin position="86"/>
        <end position="106"/>
    </location>
</feature>
<keyword evidence="1" id="KW-0472">Membrane</keyword>
<evidence type="ECO:0000313" key="3">
    <source>
        <dbReference type="Proteomes" id="UP001056766"/>
    </source>
</evidence>
<feature type="transmembrane region" description="Helical" evidence="1">
    <location>
        <begin position="159"/>
        <end position="178"/>
    </location>
</feature>
<feature type="transmembrane region" description="Helical" evidence="1">
    <location>
        <begin position="118"/>
        <end position="139"/>
    </location>
</feature>
<dbReference type="EMBL" id="JAGSOI010000049">
    <property type="protein sequence ID" value="MCM1987443.1"/>
    <property type="molecule type" value="Genomic_DNA"/>
</dbReference>
<accession>A0A9E4ZI18</accession>
<feature type="transmembrane region" description="Helical" evidence="1">
    <location>
        <begin position="12"/>
        <end position="30"/>
    </location>
</feature>
<evidence type="ECO:0000256" key="1">
    <source>
        <dbReference type="SAM" id="Phobius"/>
    </source>
</evidence>
<feature type="transmembrane region" description="Helical" evidence="1">
    <location>
        <begin position="42"/>
        <end position="59"/>
    </location>
</feature>
<protein>
    <submittedName>
        <fullName evidence="2">Uncharacterized protein</fullName>
    </submittedName>
</protein>
<dbReference type="RefSeq" id="WP_250868799.1">
    <property type="nucleotide sequence ID" value="NZ_JAGSOI010000049.1"/>
</dbReference>
<reference evidence="2" key="1">
    <citation type="journal article" date="2021" name="mSystems">
        <title>Bacteria and Archaea Synergistically Convert Glycine Betaine to Biogenic Methane in the Formosa Cold Seep of the South China Sea.</title>
        <authorList>
            <person name="Li L."/>
            <person name="Zhang W."/>
            <person name="Zhang S."/>
            <person name="Song L."/>
            <person name="Sun Q."/>
            <person name="Zhang H."/>
            <person name="Xiang H."/>
            <person name="Dong X."/>
        </authorList>
    </citation>
    <scope>NUCLEOTIDE SEQUENCE</scope>
    <source>
        <strain evidence="2">LLY</strain>
    </source>
</reference>
<dbReference type="AlphaFoldDB" id="A0A9E4ZI18"/>
<keyword evidence="1" id="KW-1133">Transmembrane helix</keyword>
<organism evidence="2 3">
    <name type="scientific">Methanococcoides seepicolus</name>
    <dbReference type="NCBI Taxonomy" id="2828780"/>
    <lineage>
        <taxon>Archaea</taxon>
        <taxon>Methanobacteriati</taxon>
        <taxon>Methanobacteriota</taxon>
        <taxon>Stenosarchaea group</taxon>
        <taxon>Methanomicrobia</taxon>
        <taxon>Methanosarcinales</taxon>
        <taxon>Methanosarcinaceae</taxon>
        <taxon>Methanococcoides</taxon>
    </lineage>
</organism>
<evidence type="ECO:0000313" key="2">
    <source>
        <dbReference type="EMBL" id="MCM1987443.1"/>
    </source>
</evidence>